<sequence>MEQRNKPEMDVEAMLLEQALRERVDAAFERLRNGTAVYLSHSEVEKRMALFKAKIRGRDWRGGDWFRVGLAGSRGRTGGQL</sequence>
<gene>
    <name evidence="1" type="ORF">PWN146_04972</name>
</gene>
<accession>A0A1C3HME8</accession>
<dbReference type="EMBL" id="LT575490">
    <property type="protein sequence ID" value="SAY46207.1"/>
    <property type="molecule type" value="Genomic_DNA"/>
</dbReference>
<proteinExistence type="predicted"/>
<organism evidence="1">
    <name type="scientific">Serratia marcescens</name>
    <dbReference type="NCBI Taxonomy" id="615"/>
    <lineage>
        <taxon>Bacteria</taxon>
        <taxon>Pseudomonadati</taxon>
        <taxon>Pseudomonadota</taxon>
        <taxon>Gammaproteobacteria</taxon>
        <taxon>Enterobacterales</taxon>
        <taxon>Yersiniaceae</taxon>
        <taxon>Serratia</taxon>
    </lineage>
</organism>
<reference evidence="1" key="1">
    <citation type="submission" date="2016-05" db="EMBL/GenBank/DDBJ databases">
        <authorList>
            <person name="Cock P.J.A."/>
            <person name="Cock P.J.A."/>
        </authorList>
    </citation>
    <scope>NUCLEOTIDE SEQUENCE</scope>
    <source>
        <strain evidence="1">PWN146_assembly</strain>
    </source>
</reference>
<dbReference type="AlphaFoldDB" id="A0A1C3HME8"/>
<evidence type="ECO:0000313" key="1">
    <source>
        <dbReference type="EMBL" id="SAY46207.1"/>
    </source>
</evidence>
<protein>
    <submittedName>
        <fullName evidence="1">Uncharacterized protein</fullName>
    </submittedName>
</protein>
<name>A0A1C3HME8_SERMA</name>